<keyword evidence="3" id="KW-0813">Transport</keyword>
<keyword evidence="5 8" id="KW-0812">Transmembrane</keyword>
<feature type="transmembrane region" description="Helical" evidence="8">
    <location>
        <begin position="82"/>
        <end position="101"/>
    </location>
</feature>
<keyword evidence="10" id="KW-1185">Reference proteome</keyword>
<evidence type="ECO:0000256" key="3">
    <source>
        <dbReference type="ARBA" id="ARBA00022448"/>
    </source>
</evidence>
<evidence type="ECO:0000256" key="7">
    <source>
        <dbReference type="ARBA" id="ARBA00023136"/>
    </source>
</evidence>
<feature type="transmembrane region" description="Helical" evidence="8">
    <location>
        <begin position="113"/>
        <end position="135"/>
    </location>
</feature>
<keyword evidence="4" id="KW-0309">Germination</keyword>
<feature type="transmembrane region" description="Helical" evidence="8">
    <location>
        <begin position="187"/>
        <end position="205"/>
    </location>
</feature>
<evidence type="ECO:0000313" key="10">
    <source>
        <dbReference type="Proteomes" id="UP001218246"/>
    </source>
</evidence>
<evidence type="ECO:0000256" key="4">
    <source>
        <dbReference type="ARBA" id="ARBA00022544"/>
    </source>
</evidence>
<feature type="transmembrane region" description="Helical" evidence="8">
    <location>
        <begin position="42"/>
        <end position="61"/>
    </location>
</feature>
<keyword evidence="6 8" id="KW-1133">Transmembrane helix</keyword>
<dbReference type="Proteomes" id="UP001218246">
    <property type="component" value="Unassembled WGS sequence"/>
</dbReference>
<comment type="subcellular location">
    <subcellularLocation>
        <location evidence="1">Membrane</location>
        <topology evidence="1">Multi-pass membrane protein</topology>
    </subcellularLocation>
</comment>
<dbReference type="PANTHER" id="PTHR34975">
    <property type="entry name" value="SPORE GERMINATION PROTEIN A2"/>
    <property type="match status" value="1"/>
</dbReference>
<name>A0ABT6H7A1_9BACI</name>
<comment type="similarity">
    <text evidence="2">Belongs to the amino acid-polyamine-organocation (APC) superfamily. Spore germination protein (SGP) (TC 2.A.3.9) family.</text>
</comment>
<evidence type="ECO:0000256" key="1">
    <source>
        <dbReference type="ARBA" id="ARBA00004141"/>
    </source>
</evidence>
<dbReference type="EMBL" id="JARULN010000021">
    <property type="protein sequence ID" value="MDG5755220.1"/>
    <property type="molecule type" value="Genomic_DNA"/>
</dbReference>
<feature type="transmembrane region" description="Helical" evidence="8">
    <location>
        <begin position="335"/>
        <end position="358"/>
    </location>
</feature>
<dbReference type="PANTHER" id="PTHR34975:SF2">
    <property type="entry name" value="SPORE GERMINATION PROTEIN A2"/>
    <property type="match status" value="1"/>
</dbReference>
<gene>
    <name evidence="9" type="ORF">P6P90_14850</name>
</gene>
<evidence type="ECO:0000256" key="2">
    <source>
        <dbReference type="ARBA" id="ARBA00007998"/>
    </source>
</evidence>
<sequence>MKSLVKMLIPRQLFLMIILSTGLLNHVILIPNLLTASGRDSWVSILIAYPIALLFLLLLHYSIKNSSSEGFYTMIRIRFGKVVFMIFSIPIVLFLLIATYVTFRDLLIWLNTYFLAEAPIFMIIFMLIVVCYILTQAGIKTMAIASGLLLPVVTVLGFFVAIANTSLKDPSQLLPVLTVGYPPVLKGIMYVLSGFLELYIVILLQPFSQEPIKFKHLFILLTILAGLTFGPLSASIMEFGSLESANFQYPAYRQWRVLGIGEYISNLDFFALYQWLSGALIRIGLFMYLIGWLLTNKKNHYRLNPKLVVTMYVLLFFLMLVKVESYYFYEFVYKYYLPTCFIFFLFHIVISALIIFVIKKRDEKKHDQSIDTSP</sequence>
<dbReference type="InterPro" id="IPR004761">
    <property type="entry name" value="Spore_GerAB"/>
</dbReference>
<feature type="transmembrane region" description="Helical" evidence="8">
    <location>
        <begin position="12"/>
        <end position="30"/>
    </location>
</feature>
<feature type="transmembrane region" description="Helical" evidence="8">
    <location>
        <begin position="307"/>
        <end position="329"/>
    </location>
</feature>
<accession>A0ABT6H7A1</accession>
<evidence type="ECO:0000256" key="6">
    <source>
        <dbReference type="ARBA" id="ARBA00022989"/>
    </source>
</evidence>
<evidence type="ECO:0000256" key="5">
    <source>
        <dbReference type="ARBA" id="ARBA00022692"/>
    </source>
</evidence>
<reference evidence="9 10" key="1">
    <citation type="submission" date="2023-04" db="EMBL/GenBank/DDBJ databases">
        <title>Ectobacillus antri isolated from activated sludge.</title>
        <authorList>
            <person name="Yan P."/>
            <person name="Liu X."/>
        </authorList>
    </citation>
    <scope>NUCLEOTIDE SEQUENCE [LARGE SCALE GENOMIC DNA]</scope>
    <source>
        <strain evidence="9 10">C18H</strain>
    </source>
</reference>
<feature type="transmembrane region" description="Helical" evidence="8">
    <location>
        <begin position="147"/>
        <end position="167"/>
    </location>
</feature>
<protein>
    <submittedName>
        <fullName evidence="9">Endospore germination permease</fullName>
    </submittedName>
</protein>
<keyword evidence="7 8" id="KW-0472">Membrane</keyword>
<evidence type="ECO:0000256" key="8">
    <source>
        <dbReference type="SAM" id="Phobius"/>
    </source>
</evidence>
<dbReference type="RefSeq" id="WP_278018222.1">
    <property type="nucleotide sequence ID" value="NZ_JARRRY010000006.1"/>
</dbReference>
<dbReference type="Pfam" id="PF03845">
    <property type="entry name" value="Spore_permease"/>
    <property type="match status" value="1"/>
</dbReference>
<evidence type="ECO:0000313" key="9">
    <source>
        <dbReference type="EMBL" id="MDG5755220.1"/>
    </source>
</evidence>
<feature type="transmembrane region" description="Helical" evidence="8">
    <location>
        <begin position="272"/>
        <end position="295"/>
    </location>
</feature>
<organism evidence="9 10">
    <name type="scientific">Ectobacillus antri</name>
    <dbReference type="NCBI Taxonomy" id="2486280"/>
    <lineage>
        <taxon>Bacteria</taxon>
        <taxon>Bacillati</taxon>
        <taxon>Bacillota</taxon>
        <taxon>Bacilli</taxon>
        <taxon>Bacillales</taxon>
        <taxon>Bacillaceae</taxon>
        <taxon>Ectobacillus</taxon>
    </lineage>
</organism>
<dbReference type="NCBIfam" id="TIGR00912">
    <property type="entry name" value="2A0309"/>
    <property type="match status" value="1"/>
</dbReference>
<proteinExistence type="inferred from homology"/>
<feature type="transmembrane region" description="Helical" evidence="8">
    <location>
        <begin position="217"/>
        <end position="237"/>
    </location>
</feature>
<comment type="caution">
    <text evidence="9">The sequence shown here is derived from an EMBL/GenBank/DDBJ whole genome shotgun (WGS) entry which is preliminary data.</text>
</comment>